<evidence type="ECO:0000256" key="3">
    <source>
        <dbReference type="SAM" id="MobiDB-lite"/>
    </source>
</evidence>
<protein>
    <recommendedName>
        <fullName evidence="2">Partner of Y14 and mago</fullName>
    </recommendedName>
</protein>
<evidence type="ECO:0000259" key="4">
    <source>
        <dbReference type="SMART" id="SM01273"/>
    </source>
</evidence>
<dbReference type="GO" id="GO:0005737">
    <property type="term" value="C:cytoplasm"/>
    <property type="evidence" value="ECO:0007669"/>
    <property type="project" value="TreeGrafter"/>
</dbReference>
<dbReference type="GO" id="GO:0035145">
    <property type="term" value="C:exon-exon junction complex"/>
    <property type="evidence" value="ECO:0007669"/>
    <property type="project" value="TreeGrafter"/>
</dbReference>
<reference evidence="5" key="1">
    <citation type="submission" date="2016-04" db="EMBL/GenBank/DDBJ databases">
        <authorList>
            <person name="Calderon-Fernandez G.M.Sr."/>
        </authorList>
    </citation>
    <scope>NUCLEOTIDE SEQUENCE</scope>
    <source>
        <strain evidence="5">Int1</strain>
        <tissue evidence="5">Integument</tissue>
    </source>
</reference>
<dbReference type="PANTHER" id="PTHR22959">
    <property type="entry name" value="PYM PROTEIN"/>
    <property type="match status" value="1"/>
</dbReference>
<dbReference type="EMBL" id="GEMB01002491">
    <property type="protein sequence ID" value="JAS00695.1"/>
    <property type="molecule type" value="Transcribed_RNA"/>
</dbReference>
<feature type="region of interest" description="Disordered" evidence="3">
    <location>
        <begin position="1"/>
        <end position="35"/>
    </location>
</feature>
<dbReference type="GO" id="GO:0003723">
    <property type="term" value="F:RNA binding"/>
    <property type="evidence" value="ECO:0007669"/>
    <property type="project" value="TreeGrafter"/>
</dbReference>
<dbReference type="PANTHER" id="PTHR22959:SF0">
    <property type="entry name" value="PARTNER OF Y14 AND MAGO"/>
    <property type="match status" value="1"/>
</dbReference>
<dbReference type="InterPro" id="IPR036348">
    <property type="entry name" value="WIBG_N_sf"/>
</dbReference>
<dbReference type="SMART" id="SM01273">
    <property type="entry name" value="Mago-bind"/>
    <property type="match status" value="1"/>
</dbReference>
<evidence type="ECO:0000256" key="2">
    <source>
        <dbReference type="ARBA" id="ARBA00018898"/>
    </source>
</evidence>
<dbReference type="InterPro" id="IPR039333">
    <property type="entry name" value="PYM1"/>
</dbReference>
<evidence type="ECO:0000256" key="1">
    <source>
        <dbReference type="ARBA" id="ARBA00009394"/>
    </source>
</evidence>
<evidence type="ECO:0000313" key="5">
    <source>
        <dbReference type="EMBL" id="JAS00695.1"/>
    </source>
</evidence>
<accession>A0A170Z8U4</accession>
<organism evidence="5">
    <name type="scientific">Triatoma infestans</name>
    <name type="common">Assassin bug</name>
    <dbReference type="NCBI Taxonomy" id="30076"/>
    <lineage>
        <taxon>Eukaryota</taxon>
        <taxon>Metazoa</taxon>
        <taxon>Ecdysozoa</taxon>
        <taxon>Arthropoda</taxon>
        <taxon>Hexapoda</taxon>
        <taxon>Insecta</taxon>
        <taxon>Pterygota</taxon>
        <taxon>Neoptera</taxon>
        <taxon>Paraneoptera</taxon>
        <taxon>Hemiptera</taxon>
        <taxon>Heteroptera</taxon>
        <taxon>Panheteroptera</taxon>
        <taxon>Cimicomorpha</taxon>
        <taxon>Reduviidae</taxon>
        <taxon>Triatominae</taxon>
        <taxon>Triatoma</taxon>
    </lineage>
</organism>
<name>A0A170Z8U4_TRIIF</name>
<sequence length="71" mass="8349">EMASTTVGWNKWREERLFPPSQDGQSGTWRKPRRVKEGYVPQDEVPLYESRGKQVGKESIQLSCWIRPRSE</sequence>
<dbReference type="InterPro" id="IPR015362">
    <property type="entry name" value="WIBG_mago-bd"/>
</dbReference>
<comment type="similarity">
    <text evidence="1">Belongs to the pym family.</text>
</comment>
<dbReference type="GO" id="GO:1903259">
    <property type="term" value="P:exon-exon junction complex disassembly"/>
    <property type="evidence" value="ECO:0007669"/>
    <property type="project" value="InterPro"/>
</dbReference>
<dbReference type="SUPFAM" id="SSF101931">
    <property type="entry name" value="Pym (Within the bgcn gene intron protein, WIBG), N-terminal domain"/>
    <property type="match status" value="1"/>
</dbReference>
<proteinExistence type="inferred from homology"/>
<dbReference type="Pfam" id="PF09282">
    <property type="entry name" value="Mago-bind"/>
    <property type="match status" value="1"/>
</dbReference>
<dbReference type="AlphaFoldDB" id="A0A170Z8U4"/>
<feature type="domain" description="WIBG Mago-binding" evidence="4">
    <location>
        <begin position="14"/>
        <end position="41"/>
    </location>
</feature>
<feature type="non-terminal residue" evidence="5">
    <location>
        <position position="1"/>
    </location>
</feature>
<reference evidence="5" key="2">
    <citation type="journal article" date="2017" name="J. Med. Entomol.">
        <title>Transcriptome Analysis of the Triatoma infestans (Hemiptera: Reduviidae) Integument.</title>
        <authorList>
            <person name="Calderon-Fernandez G.M."/>
            <person name="Moriconi D.E."/>
            <person name="Dulbecco A.B."/>
            <person name="Juarez M.P."/>
        </authorList>
    </citation>
    <scope>NUCLEOTIDE SEQUENCE</scope>
    <source>
        <strain evidence="5">Int1</strain>
        <tissue evidence="5">Integument</tissue>
    </source>
</reference>